<dbReference type="InterPro" id="IPR003718">
    <property type="entry name" value="OsmC/Ohr_fam"/>
</dbReference>
<protein>
    <submittedName>
        <fullName evidence="1">OsmC family peroxiredoxin</fullName>
    </submittedName>
</protein>
<dbReference type="Gene3D" id="3.30.300.20">
    <property type="match status" value="1"/>
</dbReference>
<dbReference type="InterPro" id="IPR015946">
    <property type="entry name" value="KH_dom-like_a/b"/>
</dbReference>
<dbReference type="SUPFAM" id="SSF82784">
    <property type="entry name" value="OsmC-like"/>
    <property type="match status" value="1"/>
</dbReference>
<comment type="caution">
    <text evidence="1">The sequence shown here is derived from an EMBL/GenBank/DDBJ whole genome shotgun (WGS) entry which is preliminary data.</text>
</comment>
<proteinExistence type="predicted"/>
<dbReference type="InterPro" id="IPR036102">
    <property type="entry name" value="OsmC/Ohrsf"/>
</dbReference>
<dbReference type="Pfam" id="PF02566">
    <property type="entry name" value="OsmC"/>
    <property type="match status" value="1"/>
</dbReference>
<reference evidence="1" key="1">
    <citation type="journal article" date="2020" name="mSystems">
        <title>Genome- and Community-Level Interaction Insights into Carbon Utilization and Element Cycling Functions of Hydrothermarchaeota in Hydrothermal Sediment.</title>
        <authorList>
            <person name="Zhou Z."/>
            <person name="Liu Y."/>
            <person name="Xu W."/>
            <person name="Pan J."/>
            <person name="Luo Z.H."/>
            <person name="Li M."/>
        </authorList>
    </citation>
    <scope>NUCLEOTIDE SEQUENCE [LARGE SCALE GENOMIC DNA]</scope>
    <source>
        <strain evidence="1">SpSt-488</strain>
    </source>
</reference>
<accession>A0A7C4GBX1</accession>
<name>A0A7C4GBX1_UNCW3</name>
<dbReference type="PANTHER" id="PTHR34352:SF1">
    <property type="entry name" value="PROTEIN YHFA"/>
    <property type="match status" value="1"/>
</dbReference>
<sequence length="128" mass="14064">MTFIGRAGSNHLVPMDVGPDSGGDNSATRPLELLLVGLGGCTGIDVVSILNKMRVPLAGLEINIRADRSEEHPRVYTRIEVEYVFSGRDLDREKLQRAVELSQEKYCSVSAMLRKACPVGYSIRTVET</sequence>
<dbReference type="PANTHER" id="PTHR34352">
    <property type="entry name" value="PROTEIN YHFA"/>
    <property type="match status" value="1"/>
</dbReference>
<gene>
    <name evidence="1" type="ORF">ENS41_08325</name>
</gene>
<dbReference type="EMBL" id="DSUT01000176">
    <property type="protein sequence ID" value="HGK28930.1"/>
    <property type="molecule type" value="Genomic_DNA"/>
</dbReference>
<dbReference type="AlphaFoldDB" id="A0A7C4GBX1"/>
<evidence type="ECO:0000313" key="1">
    <source>
        <dbReference type="EMBL" id="HGK28930.1"/>
    </source>
</evidence>
<organism evidence="1">
    <name type="scientific">candidate division WOR-3 bacterium</name>
    <dbReference type="NCBI Taxonomy" id="2052148"/>
    <lineage>
        <taxon>Bacteria</taxon>
        <taxon>Bacteria division WOR-3</taxon>
    </lineage>
</organism>